<dbReference type="GeneID" id="24100510"/>
<name>J4H4U5_9APHY</name>
<accession>J4H4U5</accession>
<dbReference type="GO" id="GO:0016616">
    <property type="term" value="F:oxidoreductase activity, acting on the CH-OH group of donors, NAD or NADP as acceptor"/>
    <property type="evidence" value="ECO:0007669"/>
    <property type="project" value="TreeGrafter"/>
</dbReference>
<dbReference type="InterPro" id="IPR016040">
    <property type="entry name" value="NAD(P)-bd_dom"/>
</dbReference>
<feature type="domain" description="NAD(P)-binding" evidence="3">
    <location>
        <begin position="14"/>
        <end position="146"/>
    </location>
</feature>
<evidence type="ECO:0000256" key="2">
    <source>
        <dbReference type="ARBA" id="ARBA00023445"/>
    </source>
</evidence>
<dbReference type="InParanoid" id="J4H4U5"/>
<evidence type="ECO:0000313" key="5">
    <source>
        <dbReference type="Proteomes" id="UP000006352"/>
    </source>
</evidence>
<keyword evidence="5" id="KW-1185">Reference proteome</keyword>
<dbReference type="InterPro" id="IPR050425">
    <property type="entry name" value="NAD(P)_dehydrat-like"/>
</dbReference>
<comment type="similarity">
    <text evidence="2">Belongs to the NAD(P)-dependent epimerase/dehydratase family. Dihydroflavonol-4-reductase subfamily.</text>
</comment>
<dbReference type="STRING" id="599839.J4H4U5"/>
<dbReference type="PANTHER" id="PTHR10366:SF562">
    <property type="entry name" value="ALDEHYDE REDUCTASE II (AFU_ORTHOLOGUE AFUA_1G11360)"/>
    <property type="match status" value="1"/>
</dbReference>
<dbReference type="EMBL" id="HE797197">
    <property type="protein sequence ID" value="CCM05599.1"/>
    <property type="molecule type" value="Genomic_DNA"/>
</dbReference>
<proteinExistence type="inferred from homology"/>
<evidence type="ECO:0000256" key="1">
    <source>
        <dbReference type="ARBA" id="ARBA00023002"/>
    </source>
</evidence>
<dbReference type="Proteomes" id="UP000006352">
    <property type="component" value="Unassembled WGS sequence"/>
</dbReference>
<dbReference type="HOGENOM" id="CLU_007383_9_2_1"/>
<organism evidence="4 5">
    <name type="scientific">Fibroporia radiculosa</name>
    <dbReference type="NCBI Taxonomy" id="599839"/>
    <lineage>
        <taxon>Eukaryota</taxon>
        <taxon>Fungi</taxon>
        <taxon>Dikarya</taxon>
        <taxon>Basidiomycota</taxon>
        <taxon>Agaricomycotina</taxon>
        <taxon>Agaricomycetes</taxon>
        <taxon>Polyporales</taxon>
        <taxon>Fibroporiaceae</taxon>
        <taxon>Fibroporia</taxon>
    </lineage>
</organism>
<dbReference type="InterPro" id="IPR036291">
    <property type="entry name" value="NAD(P)-bd_dom_sf"/>
</dbReference>
<keyword evidence="1" id="KW-0560">Oxidoreductase</keyword>
<dbReference type="OrthoDB" id="2735536at2759"/>
<dbReference type="AlphaFoldDB" id="J4H4U5"/>
<dbReference type="PANTHER" id="PTHR10366">
    <property type="entry name" value="NAD DEPENDENT EPIMERASE/DEHYDRATASE"/>
    <property type="match status" value="1"/>
</dbReference>
<dbReference type="RefSeq" id="XP_012184882.1">
    <property type="nucleotide sequence ID" value="XM_012329492.1"/>
</dbReference>
<evidence type="ECO:0000313" key="4">
    <source>
        <dbReference type="EMBL" id="CCM05599.1"/>
    </source>
</evidence>
<sequence length="338" mass="36132">MPALPANSLIVVTGVTGYIASHIAFAALKDGHRVRGTVRSLASTEEVRAGFVSHGADVSKLSFIVVDDFLSESQLAAAVDGADGVVQVVVPGGVPGTTDGAPQEAIDWAHALLRVSAAQPSVKRFVITSSAFATHLPIPGFMQDRVTDKTWNDAVVQIFQNPPPEMDKEGVAWTGIRYASTKTLSERAVWAWAEQNKPKFDVVSILPDANFGPVLYGGPKSTNAWIPAILTNQAAFTNGYPPQWFVDVRDTGRLHIKALTEPQFGGQRILAASEPYGWNLIFSLLRKNFPKAQVPEDLPAPLGGLATYVMENEVGGKALGGWIGLEQSLIDTGKACGF</sequence>
<evidence type="ECO:0000259" key="3">
    <source>
        <dbReference type="Pfam" id="PF13460"/>
    </source>
</evidence>
<protein>
    <recommendedName>
        <fullName evidence="3">NAD(P)-binding domain-containing protein</fullName>
    </recommendedName>
</protein>
<dbReference type="Pfam" id="PF13460">
    <property type="entry name" value="NAD_binding_10"/>
    <property type="match status" value="1"/>
</dbReference>
<dbReference type="Gene3D" id="3.40.50.720">
    <property type="entry name" value="NAD(P)-binding Rossmann-like Domain"/>
    <property type="match status" value="1"/>
</dbReference>
<reference evidence="4 5" key="1">
    <citation type="journal article" date="2012" name="Appl. Environ. Microbiol.">
        <title>Short-read sequencing for genomic analysis of the brown rot fungus Fibroporia radiculosa.</title>
        <authorList>
            <person name="Tang J.D."/>
            <person name="Perkins A.D."/>
            <person name="Sonstegard T.S."/>
            <person name="Schroeder S.G."/>
            <person name="Burgess S.C."/>
            <person name="Diehl S.V."/>
        </authorList>
    </citation>
    <scope>NUCLEOTIDE SEQUENCE [LARGE SCALE GENOMIC DNA]</scope>
    <source>
        <strain evidence="4 5">TFFH 294</strain>
    </source>
</reference>
<gene>
    <name evidence="4" type="ORF">FIBRA_07827</name>
</gene>
<dbReference type="SUPFAM" id="SSF51735">
    <property type="entry name" value="NAD(P)-binding Rossmann-fold domains"/>
    <property type="match status" value="1"/>
</dbReference>